<accession>A0A834Y3W1</accession>
<name>A0A834Y3W1_APHGI</name>
<feature type="transmembrane region" description="Helical" evidence="1">
    <location>
        <begin position="53"/>
        <end position="74"/>
    </location>
</feature>
<organism evidence="2 3">
    <name type="scientific">Aphidius gifuensis</name>
    <name type="common">Parasitoid wasp</name>
    <dbReference type="NCBI Taxonomy" id="684658"/>
    <lineage>
        <taxon>Eukaryota</taxon>
        <taxon>Metazoa</taxon>
        <taxon>Ecdysozoa</taxon>
        <taxon>Arthropoda</taxon>
        <taxon>Hexapoda</taxon>
        <taxon>Insecta</taxon>
        <taxon>Pterygota</taxon>
        <taxon>Neoptera</taxon>
        <taxon>Endopterygota</taxon>
        <taxon>Hymenoptera</taxon>
        <taxon>Apocrita</taxon>
        <taxon>Ichneumonoidea</taxon>
        <taxon>Braconidae</taxon>
        <taxon>Aphidiinae</taxon>
        <taxon>Aphidius</taxon>
    </lineage>
</organism>
<keyword evidence="3" id="KW-1185">Reference proteome</keyword>
<gene>
    <name evidence="2" type="ORF">HCN44_009039</name>
</gene>
<dbReference type="AlphaFoldDB" id="A0A834Y3W1"/>
<keyword evidence="1" id="KW-0812">Transmembrane</keyword>
<reference evidence="2 3" key="1">
    <citation type="submission" date="2020-08" db="EMBL/GenBank/DDBJ databases">
        <title>Aphidius gifuensis genome sequencing and assembly.</title>
        <authorList>
            <person name="Du Z."/>
        </authorList>
    </citation>
    <scope>NUCLEOTIDE SEQUENCE [LARGE SCALE GENOMIC DNA]</scope>
    <source>
        <strain evidence="2">YNYX2018</strain>
        <tissue evidence="2">Adults</tissue>
    </source>
</reference>
<evidence type="ECO:0000256" key="1">
    <source>
        <dbReference type="SAM" id="Phobius"/>
    </source>
</evidence>
<dbReference type="Proteomes" id="UP000639338">
    <property type="component" value="Unassembled WGS sequence"/>
</dbReference>
<dbReference type="OrthoDB" id="7779986at2759"/>
<evidence type="ECO:0000313" key="2">
    <source>
        <dbReference type="EMBL" id="KAF7996001.1"/>
    </source>
</evidence>
<keyword evidence="1" id="KW-1133">Transmembrane helix</keyword>
<sequence length="98" mass="11072">MQSSTEKLIKLNKKWFPVLMGIFVGEVDARRKILRGRKTITRQYYRGLGIPAWAIILISGMGMLAIGVGFYVALKKFIVDGPRESEKSAYHPAMQNDV</sequence>
<comment type="caution">
    <text evidence="2">The sequence shown here is derived from an EMBL/GenBank/DDBJ whole genome shotgun (WGS) entry which is preliminary data.</text>
</comment>
<keyword evidence="1" id="KW-0472">Membrane</keyword>
<dbReference type="EMBL" id="JACMRX010000002">
    <property type="protein sequence ID" value="KAF7996001.1"/>
    <property type="molecule type" value="Genomic_DNA"/>
</dbReference>
<proteinExistence type="predicted"/>
<evidence type="ECO:0000313" key="3">
    <source>
        <dbReference type="Proteomes" id="UP000639338"/>
    </source>
</evidence>
<protein>
    <submittedName>
        <fullName evidence="2">Uncharacterized protein</fullName>
    </submittedName>
</protein>